<dbReference type="AlphaFoldDB" id="A0A815WTI2"/>
<dbReference type="Proteomes" id="UP000663828">
    <property type="component" value="Unassembled WGS sequence"/>
</dbReference>
<dbReference type="OrthoDB" id="5355583at2759"/>
<evidence type="ECO:0000313" key="4">
    <source>
        <dbReference type="Proteomes" id="UP000663852"/>
    </source>
</evidence>
<organism evidence="1 4">
    <name type="scientific">Adineta ricciae</name>
    <name type="common">Rotifer</name>
    <dbReference type="NCBI Taxonomy" id="249248"/>
    <lineage>
        <taxon>Eukaryota</taxon>
        <taxon>Metazoa</taxon>
        <taxon>Spiralia</taxon>
        <taxon>Gnathifera</taxon>
        <taxon>Rotifera</taxon>
        <taxon>Eurotatoria</taxon>
        <taxon>Bdelloidea</taxon>
        <taxon>Adinetida</taxon>
        <taxon>Adinetidae</taxon>
        <taxon>Adineta</taxon>
    </lineage>
</organism>
<accession>A0A815WTI2</accession>
<dbReference type="EMBL" id="CAJNOJ010001372">
    <property type="protein sequence ID" value="CAF1550128.1"/>
    <property type="molecule type" value="Genomic_DNA"/>
</dbReference>
<reference evidence="1" key="1">
    <citation type="submission" date="2021-02" db="EMBL/GenBank/DDBJ databases">
        <authorList>
            <person name="Nowell W R."/>
        </authorList>
    </citation>
    <scope>NUCLEOTIDE SEQUENCE</scope>
</reference>
<evidence type="ECO:0000313" key="3">
    <source>
        <dbReference type="Proteomes" id="UP000663828"/>
    </source>
</evidence>
<protein>
    <submittedName>
        <fullName evidence="1">Uncharacterized protein</fullName>
    </submittedName>
</protein>
<sequence>MSDSTESVLKRKKKYTTLFSNVSQEEAEIILDFRFTEFYNSQTSINRFITKSAPEELKKKLFDRLVERLISEDFPEATIAPLNESVITDYVGQVLATMIAHIDSKMEHHLLKLRREKQIISKNDKYDENMEFMITQSIDNKNTRYVIVVEAKSDSLGKELTQLLLALKSMSEVNNDQKMVYGFVTTAIQWQLVTYNGQTWKLSEPSVLLFADMEKQED</sequence>
<evidence type="ECO:0000313" key="2">
    <source>
        <dbReference type="EMBL" id="CAF1654554.1"/>
    </source>
</evidence>
<name>A0A815WTI2_ADIRI</name>
<proteinExistence type="predicted"/>
<keyword evidence="3" id="KW-1185">Reference proteome</keyword>
<comment type="caution">
    <text evidence="1">The sequence shown here is derived from an EMBL/GenBank/DDBJ whole genome shotgun (WGS) entry which is preliminary data.</text>
</comment>
<dbReference type="EMBL" id="CAJNOR010010523">
    <property type="protein sequence ID" value="CAF1654554.1"/>
    <property type="molecule type" value="Genomic_DNA"/>
</dbReference>
<gene>
    <name evidence="1" type="ORF">EDS130_LOCUS45947</name>
    <name evidence="2" type="ORF">XAT740_LOCUS55657</name>
</gene>
<dbReference type="Proteomes" id="UP000663852">
    <property type="component" value="Unassembled WGS sequence"/>
</dbReference>
<evidence type="ECO:0000313" key="1">
    <source>
        <dbReference type="EMBL" id="CAF1550128.1"/>
    </source>
</evidence>